<accession>A0ABN9Y4D2</accession>
<organism evidence="1 2">
    <name type="scientific">Prorocentrum cordatum</name>
    <dbReference type="NCBI Taxonomy" id="2364126"/>
    <lineage>
        <taxon>Eukaryota</taxon>
        <taxon>Sar</taxon>
        <taxon>Alveolata</taxon>
        <taxon>Dinophyceae</taxon>
        <taxon>Prorocentrales</taxon>
        <taxon>Prorocentraceae</taxon>
        <taxon>Prorocentrum</taxon>
    </lineage>
</organism>
<protein>
    <submittedName>
        <fullName evidence="1">Uncharacterized protein</fullName>
    </submittedName>
</protein>
<gene>
    <name evidence="1" type="ORF">PCOR1329_LOCUS82410</name>
</gene>
<comment type="caution">
    <text evidence="1">The sequence shown here is derived from an EMBL/GenBank/DDBJ whole genome shotgun (WGS) entry which is preliminary data.</text>
</comment>
<keyword evidence="2" id="KW-1185">Reference proteome</keyword>
<proteinExistence type="predicted"/>
<evidence type="ECO:0000313" key="2">
    <source>
        <dbReference type="Proteomes" id="UP001189429"/>
    </source>
</evidence>
<dbReference type="Proteomes" id="UP001189429">
    <property type="component" value="Unassembled WGS sequence"/>
</dbReference>
<reference evidence="1" key="1">
    <citation type="submission" date="2023-10" db="EMBL/GenBank/DDBJ databases">
        <authorList>
            <person name="Chen Y."/>
            <person name="Shah S."/>
            <person name="Dougan E. K."/>
            <person name="Thang M."/>
            <person name="Chan C."/>
        </authorList>
    </citation>
    <scope>NUCLEOTIDE SEQUENCE [LARGE SCALE GENOMIC DNA]</scope>
</reference>
<sequence>MQALFERLTHDLASALSIALIVRGSSPPCPACDCVCSPALHCPALECRCPDGLGAVTAAPSAAEASALSGAALGTSLLLGALGGWSLARWASRCTAPSTRGKLVALEADVRTTDLASVVVMATPVAGHLHLVRYNVGGPAIYHERLTLLPGYILTPDGDDYAEVWAALRRASAQGFGATPASPFCIDLSASNVLGLAAGTLPLPDPAAVAPGAGAGALAPAGAPGLPGGAAPAAGAPPAAGAAAPLPALGAPAAAGPPAGVGGVGALAAALGGGGAGAPAAVAPVPGSAPAAAAPPLVGDPRAMALVLDGRCFRDITFSDAVKLQTETVRADWPVKGPRTLLWVLGFMLRMAGGAMAWHNRWIAMMQLGESDENVKLHETLCRVIETALCHDQLAICELAPYEYLARQLQLVEERAFEERARRSQPVPKAKAQAKELSAADFGSEVGHFLGTGETKGNLCICPAAMDWIADQMKRGLTSRFPYLVSLARIALRPSCLRLVWTRPYVVPIASVTFFRYLIFLWMGAAIFRWVALLVCALPKVGGDPPAVQAASVDYLSSLHREFELPAAYSERSSACEASLVEMLVQAPGYAGDSGRARPYSQPLAAWPKSTKAVSTADVVSDADSIVLQGCRQTMLNSESVAAEPRDALGIQRPHVDPELRHQPKSHAQFLKQLEAHDMISWRAASSQSSHTIGFFFVEKSNHMLRLVFDTRLANCSFATPPATKLPTPSAWASVDCDDSFVFAQGDIQCAFYHLRLPPGMESLFSLPAISNRHIGLTPINGRPVGIHDF</sequence>
<dbReference type="EMBL" id="CAUYUJ010021847">
    <property type="protein sequence ID" value="CAK0907387.1"/>
    <property type="molecule type" value="Genomic_DNA"/>
</dbReference>
<evidence type="ECO:0000313" key="1">
    <source>
        <dbReference type="EMBL" id="CAK0907387.1"/>
    </source>
</evidence>
<name>A0ABN9Y4D2_9DINO</name>
<feature type="non-terminal residue" evidence="1">
    <location>
        <position position="790"/>
    </location>
</feature>